<dbReference type="PANTHER" id="PTHR10291">
    <property type="entry name" value="DEHYDRODOLICHYL DIPHOSPHATE SYNTHASE FAMILY MEMBER"/>
    <property type="match status" value="1"/>
</dbReference>
<comment type="caution">
    <text evidence="4">The sequence shown here is derived from an EMBL/GenBank/DDBJ whole genome shotgun (WGS) entry which is preliminary data.</text>
</comment>
<feature type="binding site" evidence="3">
    <location>
        <position position="196"/>
    </location>
    <ligand>
        <name>Mg(2+)</name>
        <dbReference type="ChEBI" id="CHEBI:18420"/>
    </ligand>
</feature>
<evidence type="ECO:0000256" key="3">
    <source>
        <dbReference type="HAMAP-Rule" id="MF_01139"/>
    </source>
</evidence>
<keyword evidence="3" id="KW-0460">Magnesium</keyword>
<dbReference type="InterPro" id="IPR036424">
    <property type="entry name" value="UPP_synth-like_sf"/>
</dbReference>
<feature type="active site" evidence="3">
    <location>
        <position position="16"/>
    </location>
</feature>
<proteinExistence type="inferred from homology"/>
<dbReference type="GO" id="GO:0000287">
    <property type="term" value="F:magnesium ion binding"/>
    <property type="evidence" value="ECO:0007669"/>
    <property type="project" value="UniProtKB-UniRule"/>
</dbReference>
<evidence type="ECO:0000313" key="5">
    <source>
        <dbReference type="Proteomes" id="UP000808388"/>
    </source>
</evidence>
<dbReference type="InterPro" id="IPR018520">
    <property type="entry name" value="UPP_synth-like_CS"/>
</dbReference>
<dbReference type="GO" id="GO:0045547">
    <property type="term" value="F:ditrans,polycis-polyprenyl diphosphate synthase [(2E,6E)-farnesyl diphosphate specific] activity"/>
    <property type="evidence" value="ECO:0007669"/>
    <property type="project" value="TreeGrafter"/>
</dbReference>
<evidence type="ECO:0000256" key="2">
    <source>
        <dbReference type="ARBA" id="ARBA00038453"/>
    </source>
</evidence>
<keyword evidence="3" id="KW-0479">Metal-binding</keyword>
<feature type="binding site" evidence="3">
    <location>
        <begin position="17"/>
        <end position="20"/>
    </location>
    <ligand>
        <name>substrate</name>
    </ligand>
</feature>
<reference evidence="4" key="1">
    <citation type="submission" date="2020-07" db="EMBL/GenBank/DDBJ databases">
        <title>Huge and variable diversity of episymbiotic CPR bacteria and DPANN archaea in groundwater ecosystems.</title>
        <authorList>
            <person name="He C.Y."/>
            <person name="Keren R."/>
            <person name="Whittaker M."/>
            <person name="Farag I.F."/>
            <person name="Doudna J."/>
            <person name="Cate J.H.D."/>
            <person name="Banfield J.F."/>
        </authorList>
    </citation>
    <scope>NUCLEOTIDE SEQUENCE</scope>
    <source>
        <strain evidence="4">NC_groundwater_972_Pr1_S-0.2um_49_27</strain>
    </source>
</reference>
<gene>
    <name evidence="4" type="primary">uppS</name>
    <name evidence="4" type="ORF">HY220_02145</name>
</gene>
<name>A0A9D6LTS8_9BACT</name>
<feature type="binding site" evidence="3">
    <location>
        <begin position="61"/>
        <end position="63"/>
    </location>
    <ligand>
        <name>substrate</name>
    </ligand>
</feature>
<evidence type="ECO:0000313" key="4">
    <source>
        <dbReference type="EMBL" id="MBI3627530.1"/>
    </source>
</evidence>
<dbReference type="GO" id="GO:0016094">
    <property type="term" value="P:polyprenol biosynthetic process"/>
    <property type="evidence" value="ECO:0007669"/>
    <property type="project" value="TreeGrafter"/>
</dbReference>
<dbReference type="PROSITE" id="PS01066">
    <property type="entry name" value="UPP_SYNTHASE"/>
    <property type="match status" value="1"/>
</dbReference>
<dbReference type="PANTHER" id="PTHR10291:SF43">
    <property type="entry name" value="DEHYDRODOLICHYL DIPHOSPHATE SYNTHASE COMPLEX SUBUNIT DHDDS"/>
    <property type="match status" value="1"/>
</dbReference>
<feature type="binding site" evidence="3">
    <location>
        <position position="16"/>
    </location>
    <ligand>
        <name>Mg(2+)</name>
        <dbReference type="ChEBI" id="CHEBI:18420"/>
    </ligand>
</feature>
<comment type="caution">
    <text evidence="3">Lacks conserved residue(s) required for the propagation of feature annotation.</text>
</comment>
<dbReference type="CDD" id="cd00475">
    <property type="entry name" value="Cis_IPPS"/>
    <property type="match status" value="1"/>
</dbReference>
<evidence type="ECO:0000256" key="1">
    <source>
        <dbReference type="ARBA" id="ARBA00022679"/>
    </source>
</evidence>
<dbReference type="HAMAP" id="MF_01139">
    <property type="entry name" value="ISPT"/>
    <property type="match status" value="1"/>
</dbReference>
<comment type="subunit">
    <text evidence="3">Homodimer.</text>
</comment>
<feature type="binding site" evidence="3">
    <location>
        <position position="65"/>
    </location>
    <ligand>
        <name>substrate</name>
    </ligand>
</feature>
<feature type="binding site" evidence="3">
    <location>
        <position position="177"/>
    </location>
    <ligand>
        <name>substrate</name>
    </ligand>
</feature>
<sequence length="228" mass="26156">MSQAGRIPTCIGIIPDGNRRWAKANGLSSLEGHHAGYQKFKEVVHWAFERGVSTVIFYAFSTENWRREPKEVKYLMKMLEWVLSSEVDELHTEGIRVRVIGDIRSLSDRLQELVRKTEAKTKDNANGTVAILLSYGGRKEIMEALKKARLDPSLAAEESFAKLLWTEELPDPDLVLRTSGVKRLSNFLIWQTAYSELFFSDTLWPDFSRPEFEAVLAEFAERERRFGA</sequence>
<comment type="similarity">
    <text evidence="2">Belongs to the UPP synthase family. Z-FPP synthase subfamily.</text>
</comment>
<dbReference type="InterPro" id="IPR001441">
    <property type="entry name" value="UPP_synth-like"/>
</dbReference>
<feature type="active site" description="Proton acceptor" evidence="3">
    <location>
        <position position="64"/>
    </location>
</feature>
<dbReference type="Proteomes" id="UP000808388">
    <property type="component" value="Unassembled WGS sequence"/>
</dbReference>
<dbReference type="Gene3D" id="3.40.1180.10">
    <property type="entry name" value="Decaprenyl diphosphate synthase-like"/>
    <property type="match status" value="1"/>
</dbReference>
<dbReference type="Pfam" id="PF01255">
    <property type="entry name" value="Prenyltransf"/>
    <property type="match status" value="1"/>
</dbReference>
<dbReference type="EMBL" id="JACQCQ010000009">
    <property type="protein sequence ID" value="MBI3627530.1"/>
    <property type="molecule type" value="Genomic_DNA"/>
</dbReference>
<feature type="binding site" evidence="3">
    <location>
        <begin position="183"/>
        <end position="185"/>
    </location>
    <ligand>
        <name>substrate</name>
    </ligand>
</feature>
<feature type="binding site" evidence="3">
    <location>
        <position position="33"/>
    </location>
    <ligand>
        <name>substrate</name>
    </ligand>
</feature>
<feature type="binding site" evidence="3">
    <location>
        <position position="21"/>
    </location>
    <ligand>
        <name>substrate</name>
    </ligand>
</feature>
<dbReference type="EC" id="2.5.1.-" evidence="3"/>
<comment type="function">
    <text evidence="3">Catalyzes the condensation of isopentenyl diphosphate (IPP) with allylic pyrophosphates generating different type of terpenoids.</text>
</comment>
<dbReference type="SUPFAM" id="SSF64005">
    <property type="entry name" value="Undecaprenyl diphosphate synthase"/>
    <property type="match status" value="1"/>
</dbReference>
<dbReference type="AlphaFoldDB" id="A0A9D6LTS8"/>
<protein>
    <recommendedName>
        <fullName evidence="3">Isoprenyl transferase</fullName>
        <ecNumber evidence="3">2.5.1.-</ecNumber>
    </recommendedName>
</protein>
<organism evidence="4 5">
    <name type="scientific">Candidatus Sungiibacteriota bacterium</name>
    <dbReference type="NCBI Taxonomy" id="2750080"/>
    <lineage>
        <taxon>Bacteria</taxon>
        <taxon>Candidatus Sungiibacteriota</taxon>
    </lineage>
</organism>
<accession>A0A9D6LTS8</accession>
<keyword evidence="1 3" id="KW-0808">Transferase</keyword>
<comment type="cofactor">
    <cofactor evidence="3">
        <name>Mg(2+)</name>
        <dbReference type="ChEBI" id="CHEBI:18420"/>
    </cofactor>
    <text evidence="3">Binds 2 magnesium ions per subunit.</text>
</comment>
<feature type="binding site" evidence="3">
    <location>
        <position position="67"/>
    </location>
    <ligand>
        <name>substrate</name>
    </ligand>
</feature>
<dbReference type="NCBIfam" id="TIGR00055">
    <property type="entry name" value="uppS"/>
    <property type="match status" value="1"/>
</dbReference>